<keyword evidence="6" id="KW-0902">Two-component regulatory system</keyword>
<dbReference type="InterPro" id="IPR036097">
    <property type="entry name" value="HisK_dim/P_sf"/>
</dbReference>
<reference evidence="11" key="1">
    <citation type="submission" date="2020-10" db="EMBL/GenBank/DDBJ databases">
        <authorList>
            <person name="Castelo-Branco R."/>
            <person name="Eusebio N."/>
            <person name="Adriana R."/>
            <person name="Vieira A."/>
            <person name="Brugerolle De Fraissinette N."/>
            <person name="Rezende De Castro R."/>
            <person name="Schneider M.P."/>
            <person name="Vasconcelos V."/>
            <person name="Leao P.N."/>
        </authorList>
    </citation>
    <scope>NUCLEOTIDE SEQUENCE</scope>
    <source>
        <strain evidence="11">LEGE 11480</strain>
    </source>
</reference>
<dbReference type="EMBL" id="JADEXQ010000048">
    <property type="protein sequence ID" value="MBE9030936.1"/>
    <property type="molecule type" value="Genomic_DNA"/>
</dbReference>
<sequence length="1077" mass="122223">MSIDLRNPNSVDQGVAVEQLQHMLQGQKMLSRILGKLRNGIDLQTLCATTSQDVCRLLGIERIAVYRFHDDWSGHFLNSFGFAQAPWDNTINAFGEGVVWEDTHLQETQGGRYVKNEPFAVEDVYEAGHSRCHLEVLEQFQIRAYTITPIFVGNRLWGLLAAYQHSGPKTWAAYEVEFLVQVASHFGVAMQQADIRNEAKQKTADLQNSVARQRALTEVVGKIRSSLNTKFIFDTTCQELCDLLKLERAAIYQFKDDWSGEFISHFGLLNPDWESWNSFGKGQVWEDTHLQETQGGRYRNNESFAVDDIHQAGHSRCHIEILEQFRVRAYAIVPIFIGPRLWGLLAAYHHTGPRKWLSYEVEFLSQIGAQLGVAIQQADLLEQSKQQAIAFEQAISRQRALTEVVSKIRSSLNTDLILQNACQEVCKLLNVERVGVYRFNDDWSGEFISHFGSPEVNQWLSVNPFGKHLVWEDTHLQETKGGRYRNNESFAVNDVYQVGHTRCHLDILEQFKIRAYALTPIFVGRNLWGLLGAYHHSGPRDWAAIEVEFLSQVANQLGVAIQSADMLAETRTRAEELQQSSDQRQILFDVVAKIRESLDLETIFKTTVREIRRSLKADRVGVFQFEAEGERCRGLFIAEDVMPTFEPALYATMEDQHFGEHYASQYAQGRYQAVANIAKSGLQECYIEFLERFQIKAQIVVPLMEGERLWGLLCVHQCTSPRNWADAQIKFVTQVAAQLSVAIRQANLLGQTREQAEKLAQTLNDLQKAQLQMIQSEKMASLGQLVAGVAHEINNPINFIHGNLDYAERYTQDLLHGMQLYRHHHPEPSAEIQAFLQRTDIEFLANDMPKLFRSMQDGTNRIREIILSLRNFSRLDEAEVKEVDIHDGLNSTIMILQNRLKPTLSAIEIQIIRNFAPLPLIECYPGQLNQVFMNILSNAIDALEEFSQMRQIDDFRSRPAIIQISTSMIDDGRIAIYISDNGPGIPEELAEQIFNPFFTTKDAGKGTGLGLSISYQIVTEKHGGQIRCNPTAGEGTEFTIEIPIRQTKPFDRPSIPTTPATPEIKPTISIPTVTISS</sequence>
<dbReference type="InterPro" id="IPR004358">
    <property type="entry name" value="Sig_transdc_His_kin-like_C"/>
</dbReference>
<feature type="region of interest" description="Disordered" evidence="8">
    <location>
        <begin position="1048"/>
        <end position="1077"/>
    </location>
</feature>
<keyword evidence="7" id="KW-0175">Coiled coil</keyword>
<feature type="domain" description="Histidine kinase" evidence="10">
    <location>
        <begin position="788"/>
        <end position="1046"/>
    </location>
</feature>
<dbReference type="PRINTS" id="PR00344">
    <property type="entry name" value="BCTRLSENSOR"/>
</dbReference>
<dbReference type="SUPFAM" id="SSF47384">
    <property type="entry name" value="Homodimeric domain of signal transducing histidine kinase"/>
    <property type="match status" value="1"/>
</dbReference>
<evidence type="ECO:0000259" key="9">
    <source>
        <dbReference type="PROSITE" id="PS50046"/>
    </source>
</evidence>
<dbReference type="SUPFAM" id="SSF55781">
    <property type="entry name" value="GAF domain-like"/>
    <property type="match status" value="4"/>
</dbReference>
<dbReference type="Gene3D" id="3.30.565.10">
    <property type="entry name" value="Histidine kinase-like ATPase, C-terminal domain"/>
    <property type="match status" value="1"/>
</dbReference>
<dbReference type="Pfam" id="PF02518">
    <property type="entry name" value="HATPase_c"/>
    <property type="match status" value="1"/>
</dbReference>
<dbReference type="InterPro" id="IPR005467">
    <property type="entry name" value="His_kinase_dom"/>
</dbReference>
<accession>A0A928VLV2</accession>
<evidence type="ECO:0000256" key="5">
    <source>
        <dbReference type="ARBA" id="ARBA00022777"/>
    </source>
</evidence>
<dbReference type="InterPro" id="IPR036890">
    <property type="entry name" value="HATPase_C_sf"/>
</dbReference>
<dbReference type="InterPro" id="IPR003661">
    <property type="entry name" value="HisK_dim/P_dom"/>
</dbReference>
<dbReference type="SMART" id="SM00387">
    <property type="entry name" value="HATPase_c"/>
    <property type="match status" value="1"/>
</dbReference>
<dbReference type="AlphaFoldDB" id="A0A928VLV2"/>
<evidence type="ECO:0000256" key="1">
    <source>
        <dbReference type="ARBA" id="ARBA00000085"/>
    </source>
</evidence>
<dbReference type="PANTHER" id="PTHR43065">
    <property type="entry name" value="SENSOR HISTIDINE KINASE"/>
    <property type="match status" value="1"/>
</dbReference>
<dbReference type="SMART" id="SM00388">
    <property type="entry name" value="HisKA"/>
    <property type="match status" value="1"/>
</dbReference>
<feature type="domain" description="Phytochrome chromophore attachment site" evidence="9">
    <location>
        <begin position="599"/>
        <end position="738"/>
    </location>
</feature>
<gene>
    <name evidence="11" type="ORF">IQ266_14460</name>
</gene>
<dbReference type="PROSITE" id="PS50109">
    <property type="entry name" value="HIS_KIN"/>
    <property type="match status" value="1"/>
</dbReference>
<dbReference type="InterPro" id="IPR016132">
    <property type="entry name" value="Phyto_chromo_attachment"/>
</dbReference>
<evidence type="ECO:0000256" key="7">
    <source>
        <dbReference type="SAM" id="Coils"/>
    </source>
</evidence>
<dbReference type="Proteomes" id="UP000625316">
    <property type="component" value="Unassembled WGS sequence"/>
</dbReference>
<evidence type="ECO:0000256" key="3">
    <source>
        <dbReference type="ARBA" id="ARBA00012438"/>
    </source>
</evidence>
<proteinExistence type="inferred from homology"/>
<protein>
    <recommendedName>
        <fullName evidence="3">histidine kinase</fullName>
        <ecNumber evidence="3">2.7.13.3</ecNumber>
    </recommendedName>
</protein>
<keyword evidence="5" id="KW-0808">Transferase</keyword>
<comment type="caution">
    <text evidence="11">The sequence shown here is derived from an EMBL/GenBank/DDBJ whole genome shotgun (WGS) entry which is preliminary data.</text>
</comment>
<evidence type="ECO:0000259" key="10">
    <source>
        <dbReference type="PROSITE" id="PS50109"/>
    </source>
</evidence>
<evidence type="ECO:0000313" key="11">
    <source>
        <dbReference type="EMBL" id="MBE9030936.1"/>
    </source>
</evidence>
<comment type="similarity">
    <text evidence="2">In the N-terminal section; belongs to the phytochrome family.</text>
</comment>
<dbReference type="GO" id="GO:0000155">
    <property type="term" value="F:phosphorelay sensor kinase activity"/>
    <property type="evidence" value="ECO:0007669"/>
    <property type="project" value="InterPro"/>
</dbReference>
<organism evidence="11 12">
    <name type="scientific">Romeriopsis navalis LEGE 11480</name>
    <dbReference type="NCBI Taxonomy" id="2777977"/>
    <lineage>
        <taxon>Bacteria</taxon>
        <taxon>Bacillati</taxon>
        <taxon>Cyanobacteriota</taxon>
        <taxon>Cyanophyceae</taxon>
        <taxon>Leptolyngbyales</taxon>
        <taxon>Leptolyngbyaceae</taxon>
        <taxon>Romeriopsis</taxon>
        <taxon>Romeriopsis navalis</taxon>
    </lineage>
</organism>
<dbReference type="Gene3D" id="3.30.450.40">
    <property type="match status" value="4"/>
</dbReference>
<dbReference type="Gene3D" id="1.10.287.130">
    <property type="match status" value="1"/>
</dbReference>
<dbReference type="CDD" id="cd00082">
    <property type="entry name" value="HisKA"/>
    <property type="match status" value="1"/>
</dbReference>
<comment type="catalytic activity">
    <reaction evidence="1">
        <text>ATP + protein L-histidine = ADP + protein N-phospho-L-histidine.</text>
        <dbReference type="EC" id="2.7.13.3"/>
    </reaction>
</comment>
<keyword evidence="5" id="KW-0418">Kinase</keyword>
<dbReference type="Pfam" id="PF01590">
    <property type="entry name" value="GAF"/>
    <property type="match status" value="4"/>
</dbReference>
<evidence type="ECO:0000256" key="8">
    <source>
        <dbReference type="SAM" id="MobiDB-lite"/>
    </source>
</evidence>
<dbReference type="EC" id="2.7.13.3" evidence="3"/>
<keyword evidence="4" id="KW-0597">Phosphoprotein</keyword>
<evidence type="ECO:0000256" key="4">
    <source>
        <dbReference type="ARBA" id="ARBA00022553"/>
    </source>
</evidence>
<dbReference type="SUPFAM" id="SSF55874">
    <property type="entry name" value="ATPase domain of HSP90 chaperone/DNA topoisomerase II/histidine kinase"/>
    <property type="match status" value="1"/>
</dbReference>
<dbReference type="InterPro" id="IPR003594">
    <property type="entry name" value="HATPase_dom"/>
</dbReference>
<evidence type="ECO:0000313" key="12">
    <source>
        <dbReference type="Proteomes" id="UP000625316"/>
    </source>
</evidence>
<dbReference type="PANTHER" id="PTHR43065:SF50">
    <property type="entry name" value="HISTIDINE KINASE"/>
    <property type="match status" value="1"/>
</dbReference>
<evidence type="ECO:0000256" key="2">
    <source>
        <dbReference type="ARBA" id="ARBA00006402"/>
    </source>
</evidence>
<dbReference type="PROSITE" id="PS50046">
    <property type="entry name" value="PHYTOCHROME_2"/>
    <property type="match status" value="4"/>
</dbReference>
<dbReference type="InterPro" id="IPR003018">
    <property type="entry name" value="GAF"/>
</dbReference>
<dbReference type="SMART" id="SM00065">
    <property type="entry name" value="GAF"/>
    <property type="match status" value="4"/>
</dbReference>
<feature type="domain" description="Phytochrome chromophore attachment site" evidence="9">
    <location>
        <begin position="228"/>
        <end position="370"/>
    </location>
</feature>
<keyword evidence="12" id="KW-1185">Reference proteome</keyword>
<feature type="coiled-coil region" evidence="7">
    <location>
        <begin position="749"/>
        <end position="779"/>
    </location>
</feature>
<dbReference type="InterPro" id="IPR029016">
    <property type="entry name" value="GAF-like_dom_sf"/>
</dbReference>
<feature type="domain" description="Phytochrome chromophore attachment site" evidence="9">
    <location>
        <begin position="413"/>
        <end position="556"/>
    </location>
</feature>
<name>A0A928VLV2_9CYAN</name>
<feature type="domain" description="Phytochrome chromophore attachment site" evidence="9">
    <location>
        <begin position="42"/>
        <end position="185"/>
    </location>
</feature>
<evidence type="ECO:0000256" key="6">
    <source>
        <dbReference type="ARBA" id="ARBA00023012"/>
    </source>
</evidence>